<reference evidence="2 3" key="1">
    <citation type="submission" date="2015-04" db="EMBL/GenBank/DDBJ databases">
        <authorList>
            <person name="Syromyatnikov M.Y."/>
            <person name="Popov V.N."/>
        </authorList>
    </citation>
    <scope>NUCLEOTIDE SEQUENCE [LARGE SCALE GENOMIC DNA]</scope>
</reference>
<dbReference type="OrthoDB" id="7756618at2759"/>
<keyword evidence="3" id="KW-1185">Reference proteome</keyword>
<keyword evidence="1" id="KW-0732">Signal</keyword>
<organism evidence="2 3">
    <name type="scientific">Clunio marinus</name>
    <dbReference type="NCBI Taxonomy" id="568069"/>
    <lineage>
        <taxon>Eukaryota</taxon>
        <taxon>Metazoa</taxon>
        <taxon>Ecdysozoa</taxon>
        <taxon>Arthropoda</taxon>
        <taxon>Hexapoda</taxon>
        <taxon>Insecta</taxon>
        <taxon>Pterygota</taxon>
        <taxon>Neoptera</taxon>
        <taxon>Endopterygota</taxon>
        <taxon>Diptera</taxon>
        <taxon>Nematocera</taxon>
        <taxon>Chironomoidea</taxon>
        <taxon>Chironomidae</taxon>
        <taxon>Clunio</taxon>
    </lineage>
</organism>
<evidence type="ECO:0000313" key="3">
    <source>
        <dbReference type="Proteomes" id="UP000183832"/>
    </source>
</evidence>
<gene>
    <name evidence="2" type="ORF">CLUMA_CG013692</name>
</gene>
<name>A0A1J1IKY3_9DIPT</name>
<evidence type="ECO:0000313" key="2">
    <source>
        <dbReference type="EMBL" id="CRL00426.1"/>
    </source>
</evidence>
<feature type="chain" id="PRO_5012046073" evidence="1">
    <location>
        <begin position="19"/>
        <end position="259"/>
    </location>
</feature>
<protein>
    <submittedName>
        <fullName evidence="2">CLUMA_CG013692, isoform A</fullName>
    </submittedName>
</protein>
<proteinExistence type="predicted"/>
<accession>A0A1J1IKY3</accession>
<dbReference type="Pfam" id="PF06757">
    <property type="entry name" value="Ins_allergen_rp"/>
    <property type="match status" value="1"/>
</dbReference>
<evidence type="ECO:0000256" key="1">
    <source>
        <dbReference type="SAM" id="SignalP"/>
    </source>
</evidence>
<dbReference type="EMBL" id="CVRI01000054">
    <property type="protein sequence ID" value="CRL00426.1"/>
    <property type="molecule type" value="Genomic_DNA"/>
</dbReference>
<dbReference type="AlphaFoldDB" id="A0A1J1IKY3"/>
<feature type="signal peptide" evidence="1">
    <location>
        <begin position="1"/>
        <end position="18"/>
    </location>
</feature>
<dbReference type="Proteomes" id="UP000183832">
    <property type="component" value="Unassembled WGS sequence"/>
</dbReference>
<sequence>MKILIALALACFAVTANAQVRCLNPGSLEIPPSPCCGQLHHQGLAGALGNMFNLMDIECKVNMFFDAILTDPDMLAFFNYITGPEFRVLILSVQNMPEFKDFMWYFCENLDLDGYLYLNTLGDILGTPRMPHPEGDHCHPEFPFPWTSQKASPTSSLNKHKSVAVPFVSGVRKFMDDLQAEIPGDDIYDMWMYKVENDPYLCPGYKKLSSAEFRAIALKVEYDPEFIRFVDKLEEWGIEMKQFMDDLKWFLWEADYCRT</sequence>
<dbReference type="InterPro" id="IPR010629">
    <property type="entry name" value="Ins_allergen"/>
</dbReference>